<keyword evidence="2" id="KW-1185">Reference proteome</keyword>
<proteinExistence type="predicted"/>
<protein>
    <submittedName>
        <fullName evidence="1">Uncharacterized protein</fullName>
    </submittedName>
</protein>
<sequence length="105" mass="11647">MVNYHPQEQIIGSTTDGVCLKTTSNLWYLDSGCSKHMTGDINKFSNFEFKAKGYVTYGDNNKGKIIGKGKVGAPPFTSIEDVLYVEGLKNNLLIISQLCDKMIHL</sequence>
<evidence type="ECO:0000313" key="2">
    <source>
        <dbReference type="Proteomes" id="UP001177021"/>
    </source>
</evidence>
<gene>
    <name evidence="1" type="ORF">MILVUS5_LOCUS261</name>
</gene>
<comment type="caution">
    <text evidence="1">The sequence shown here is derived from an EMBL/GenBank/DDBJ whole genome shotgun (WGS) entry which is preliminary data.</text>
</comment>
<dbReference type="EMBL" id="CASHSV030000001">
    <property type="protein sequence ID" value="CAJ2627906.1"/>
    <property type="molecule type" value="Genomic_DNA"/>
</dbReference>
<dbReference type="Proteomes" id="UP001177021">
    <property type="component" value="Unassembled WGS sequence"/>
</dbReference>
<reference evidence="1" key="1">
    <citation type="submission" date="2023-10" db="EMBL/GenBank/DDBJ databases">
        <authorList>
            <person name="Rodriguez Cubillos JULIANA M."/>
            <person name="De Vega J."/>
        </authorList>
    </citation>
    <scope>NUCLEOTIDE SEQUENCE</scope>
</reference>
<accession>A0ACB0I723</accession>
<evidence type="ECO:0000313" key="1">
    <source>
        <dbReference type="EMBL" id="CAJ2627906.1"/>
    </source>
</evidence>
<name>A0ACB0I723_TRIPR</name>
<organism evidence="1 2">
    <name type="scientific">Trifolium pratense</name>
    <name type="common">Red clover</name>
    <dbReference type="NCBI Taxonomy" id="57577"/>
    <lineage>
        <taxon>Eukaryota</taxon>
        <taxon>Viridiplantae</taxon>
        <taxon>Streptophyta</taxon>
        <taxon>Embryophyta</taxon>
        <taxon>Tracheophyta</taxon>
        <taxon>Spermatophyta</taxon>
        <taxon>Magnoliopsida</taxon>
        <taxon>eudicotyledons</taxon>
        <taxon>Gunneridae</taxon>
        <taxon>Pentapetalae</taxon>
        <taxon>rosids</taxon>
        <taxon>fabids</taxon>
        <taxon>Fabales</taxon>
        <taxon>Fabaceae</taxon>
        <taxon>Papilionoideae</taxon>
        <taxon>50 kb inversion clade</taxon>
        <taxon>NPAAA clade</taxon>
        <taxon>Hologalegina</taxon>
        <taxon>IRL clade</taxon>
        <taxon>Trifolieae</taxon>
        <taxon>Trifolium</taxon>
    </lineage>
</organism>